<gene>
    <name evidence="1" type="ORF">BO71DRAFT_439552</name>
</gene>
<dbReference type="Proteomes" id="UP000247810">
    <property type="component" value="Unassembled WGS sequence"/>
</dbReference>
<dbReference type="SUPFAM" id="SSF50475">
    <property type="entry name" value="FMN-binding split barrel"/>
    <property type="match status" value="1"/>
</dbReference>
<organism evidence="1 2">
    <name type="scientific">Aspergillus ellipticus CBS 707.79</name>
    <dbReference type="NCBI Taxonomy" id="1448320"/>
    <lineage>
        <taxon>Eukaryota</taxon>
        <taxon>Fungi</taxon>
        <taxon>Dikarya</taxon>
        <taxon>Ascomycota</taxon>
        <taxon>Pezizomycotina</taxon>
        <taxon>Eurotiomycetes</taxon>
        <taxon>Eurotiomycetidae</taxon>
        <taxon>Eurotiales</taxon>
        <taxon>Aspergillaceae</taxon>
        <taxon>Aspergillus</taxon>
        <taxon>Aspergillus subgen. Circumdati</taxon>
    </lineage>
</organism>
<accession>A0A319DGJ8</accession>
<proteinExistence type="predicted"/>
<dbReference type="OrthoDB" id="2101473at2759"/>
<evidence type="ECO:0000313" key="1">
    <source>
        <dbReference type="EMBL" id="PYH96459.1"/>
    </source>
</evidence>
<dbReference type="AlphaFoldDB" id="A0A319DGJ8"/>
<reference evidence="1 2" key="1">
    <citation type="submission" date="2018-02" db="EMBL/GenBank/DDBJ databases">
        <title>The genomes of Aspergillus section Nigri reveals drivers in fungal speciation.</title>
        <authorList>
            <consortium name="DOE Joint Genome Institute"/>
            <person name="Vesth T.C."/>
            <person name="Nybo J."/>
            <person name="Theobald S."/>
            <person name="Brandl J."/>
            <person name="Frisvad J.C."/>
            <person name="Nielsen K.F."/>
            <person name="Lyhne E.K."/>
            <person name="Kogle M.E."/>
            <person name="Kuo A."/>
            <person name="Riley R."/>
            <person name="Clum A."/>
            <person name="Nolan M."/>
            <person name="Lipzen A."/>
            <person name="Salamov A."/>
            <person name="Henrissat B."/>
            <person name="Wiebenga A."/>
            <person name="De vries R.P."/>
            <person name="Grigoriev I.V."/>
            <person name="Mortensen U.H."/>
            <person name="Andersen M.R."/>
            <person name="Baker S.E."/>
        </authorList>
    </citation>
    <scope>NUCLEOTIDE SEQUENCE [LARGE SCALE GENOMIC DNA]</scope>
    <source>
        <strain evidence="1 2">CBS 707.79</strain>
    </source>
</reference>
<dbReference type="InterPro" id="IPR012349">
    <property type="entry name" value="Split_barrel_FMN-bd"/>
</dbReference>
<dbReference type="PANTHER" id="PTHR35802:SF1">
    <property type="entry name" value="PROTEASE SYNTHASE AND SPORULATION PROTEIN PAI 2"/>
    <property type="match status" value="1"/>
</dbReference>
<dbReference type="PIRSF" id="PIRSF010372">
    <property type="entry name" value="PaiB"/>
    <property type="match status" value="1"/>
</dbReference>
<dbReference type="Pfam" id="PF04299">
    <property type="entry name" value="FMN_bind_2"/>
    <property type="match status" value="1"/>
</dbReference>
<keyword evidence="2" id="KW-1185">Reference proteome</keyword>
<name>A0A319DGJ8_9EURO</name>
<dbReference type="PANTHER" id="PTHR35802">
    <property type="entry name" value="PROTEASE SYNTHASE AND SPORULATION PROTEIN PAI 2"/>
    <property type="match status" value="1"/>
</dbReference>
<protein>
    <submittedName>
        <fullName evidence="1">Transcriptional regulator</fullName>
    </submittedName>
</protein>
<dbReference type="VEuPathDB" id="FungiDB:BO71DRAFT_439552"/>
<dbReference type="Gene3D" id="2.30.110.10">
    <property type="entry name" value="Electron Transport, Fmn-binding Protein, Chain A"/>
    <property type="match status" value="1"/>
</dbReference>
<sequence>MYLRAIHTESHIPTLQNLISTNPLGLLTTAIKSPLYPLLQTSHIPLVLDIPAPSDSDPTPPGTLRGHIAKQNPQAKALIEALTTQDPSNSTHELADEVLVLFNGAHNHYVTPKFYTETKPATGKVVPTWNYAAVQAYGKIRVYWDSRDEETGTFLQKQVEDLTRLCEGGIMGFTGEEGRKKPWGVEEAPVSYVEILKRNIVGIEIRIERLQGKFKMNQEMGNGDREGVVEGFEGLGSEVGLGMAGMVRERGELKDREKKV</sequence>
<evidence type="ECO:0000313" key="2">
    <source>
        <dbReference type="Proteomes" id="UP000247810"/>
    </source>
</evidence>
<dbReference type="InterPro" id="IPR007396">
    <property type="entry name" value="TR_PAI2-type"/>
</dbReference>
<dbReference type="EMBL" id="KZ825837">
    <property type="protein sequence ID" value="PYH96459.1"/>
    <property type="molecule type" value="Genomic_DNA"/>
</dbReference>